<dbReference type="CDD" id="cd24028">
    <property type="entry name" value="ASKHA_NBD_HSP70_HSPA1-like"/>
    <property type="match status" value="1"/>
</dbReference>
<feature type="region of interest" description="Disordered" evidence="5">
    <location>
        <begin position="25"/>
        <end position="52"/>
    </location>
</feature>
<accession>A0A1V0SBC3</accession>
<dbReference type="Gene3D" id="1.20.1270.10">
    <property type="match status" value="1"/>
</dbReference>
<dbReference type="EMBL" id="KY684083">
    <property type="protein sequence ID" value="ARF09002.1"/>
    <property type="molecule type" value="Genomic_DNA"/>
</dbReference>
<dbReference type="Gene3D" id="3.90.640.10">
    <property type="entry name" value="Actin, Chain A, domain 4"/>
    <property type="match status" value="1"/>
</dbReference>
<dbReference type="PRINTS" id="PR00301">
    <property type="entry name" value="HEATSHOCK70"/>
</dbReference>
<organism evidence="6">
    <name type="scientific">Catovirus CTV1</name>
    <dbReference type="NCBI Taxonomy" id="1977631"/>
    <lineage>
        <taxon>Viruses</taxon>
        <taxon>Varidnaviria</taxon>
        <taxon>Bamfordvirae</taxon>
        <taxon>Nucleocytoviricota</taxon>
        <taxon>Megaviricetes</taxon>
        <taxon>Imitervirales</taxon>
        <taxon>Mimiviridae</taxon>
        <taxon>Klosneuvirinae</taxon>
        <taxon>Catovirus</taxon>
    </lineage>
</organism>
<dbReference type="Pfam" id="PF00012">
    <property type="entry name" value="HSP70"/>
    <property type="match status" value="1"/>
</dbReference>
<evidence type="ECO:0000256" key="5">
    <source>
        <dbReference type="SAM" id="MobiDB-lite"/>
    </source>
</evidence>
<evidence type="ECO:0000313" key="6">
    <source>
        <dbReference type="EMBL" id="ARF09002.1"/>
    </source>
</evidence>
<evidence type="ECO:0000256" key="3">
    <source>
        <dbReference type="ARBA" id="ARBA00022840"/>
    </source>
</evidence>
<protein>
    <submittedName>
        <fullName evidence="6">Hsp70 protein</fullName>
    </submittedName>
</protein>
<keyword evidence="4" id="KW-0175">Coiled coil</keyword>
<dbReference type="FunFam" id="3.30.420.40:FF:000004">
    <property type="entry name" value="Molecular chaperone DnaK"/>
    <property type="match status" value="1"/>
</dbReference>
<dbReference type="GO" id="GO:0005524">
    <property type="term" value="F:ATP binding"/>
    <property type="evidence" value="ECO:0007669"/>
    <property type="project" value="UniProtKB-KW"/>
</dbReference>
<dbReference type="GO" id="GO:0140662">
    <property type="term" value="F:ATP-dependent protein folding chaperone"/>
    <property type="evidence" value="ECO:0007669"/>
    <property type="project" value="InterPro"/>
</dbReference>
<dbReference type="InterPro" id="IPR013126">
    <property type="entry name" value="Hsp_70_fam"/>
</dbReference>
<dbReference type="SUPFAM" id="SSF53067">
    <property type="entry name" value="Actin-like ATPase domain"/>
    <property type="match status" value="2"/>
</dbReference>
<dbReference type="PROSITE" id="PS00329">
    <property type="entry name" value="HSP70_2"/>
    <property type="match status" value="1"/>
</dbReference>
<dbReference type="Gene3D" id="2.60.34.10">
    <property type="entry name" value="Substrate Binding Domain Of DNAk, Chain A, domain 1"/>
    <property type="match status" value="1"/>
</dbReference>
<dbReference type="PANTHER" id="PTHR19375">
    <property type="entry name" value="HEAT SHOCK PROTEIN 70KDA"/>
    <property type="match status" value="1"/>
</dbReference>
<evidence type="ECO:0000256" key="1">
    <source>
        <dbReference type="ARBA" id="ARBA00007381"/>
    </source>
</evidence>
<reference evidence="6" key="1">
    <citation type="journal article" date="2017" name="Science">
        <title>Giant viruses with an expanded complement of translation system components.</title>
        <authorList>
            <person name="Schulz F."/>
            <person name="Yutin N."/>
            <person name="Ivanova N.N."/>
            <person name="Ortega D.R."/>
            <person name="Lee T.K."/>
            <person name="Vierheilig J."/>
            <person name="Daims H."/>
            <person name="Horn M."/>
            <person name="Wagner M."/>
            <person name="Jensen G.J."/>
            <person name="Kyrpides N.C."/>
            <person name="Koonin E.V."/>
            <person name="Woyke T."/>
        </authorList>
    </citation>
    <scope>NUCLEOTIDE SEQUENCE</scope>
    <source>
        <strain evidence="6">CTV1</strain>
    </source>
</reference>
<feature type="compositionally biased region" description="Acidic residues" evidence="5">
    <location>
        <begin position="33"/>
        <end position="52"/>
    </location>
</feature>
<keyword evidence="3" id="KW-0067">ATP-binding</keyword>
<dbReference type="FunFam" id="3.90.640.10:FF:000003">
    <property type="entry name" value="Molecular chaperone DnaK"/>
    <property type="match status" value="1"/>
</dbReference>
<dbReference type="FunFam" id="3.30.30.30:FF:000005">
    <property type="entry name" value="Heat shock protein ssb1"/>
    <property type="match status" value="1"/>
</dbReference>
<dbReference type="SUPFAM" id="SSF100934">
    <property type="entry name" value="Heat shock protein 70kD (HSP70), C-terminal subdomain"/>
    <property type="match status" value="1"/>
</dbReference>
<dbReference type="InterPro" id="IPR018181">
    <property type="entry name" value="Heat_shock_70_CS"/>
</dbReference>
<comment type="similarity">
    <text evidence="1">Belongs to the heat shock protein 70 family.</text>
</comment>
<keyword evidence="2" id="KW-0547">Nucleotide-binding</keyword>
<dbReference type="SUPFAM" id="SSF100920">
    <property type="entry name" value="Heat shock protein 70kD (HSP70), peptide-binding domain"/>
    <property type="match status" value="1"/>
</dbReference>
<name>A0A1V0SBC3_9VIRU</name>
<dbReference type="InterPro" id="IPR043129">
    <property type="entry name" value="ATPase_NBD"/>
</dbReference>
<gene>
    <name evidence="6" type="ORF">Catovirus_1_1052</name>
</gene>
<evidence type="ECO:0000256" key="4">
    <source>
        <dbReference type="SAM" id="Coils"/>
    </source>
</evidence>
<evidence type="ECO:0000256" key="2">
    <source>
        <dbReference type="ARBA" id="ARBA00022741"/>
    </source>
</evidence>
<dbReference type="Gene3D" id="3.30.30.30">
    <property type="match status" value="1"/>
</dbReference>
<dbReference type="FunFam" id="2.60.34.10:FF:000012">
    <property type="entry name" value="Heat shock 70 kDa protein"/>
    <property type="match status" value="1"/>
</dbReference>
<dbReference type="Gene3D" id="3.30.420.40">
    <property type="match status" value="2"/>
</dbReference>
<sequence>MDNNTDYDNLISQYFSTGSIISSVQQEKKEEKEDADDEVQIEDDSKVEEEESSTIIGIDLGTTNTCVSVWRNNNLEIIPDEYGNRTIPSYVAFTNKSRYIGNDAKNQKDLNPKNVFYEVKRLMGRKYDEESVGLDKEFFTFDIVPDKNNNTLLESDNKKTYSPEEISSIILTKIKNMACDYLKENITKSIITVPAYFNDSQRQATKDAAHIAGLECLRIINEPTAAALAYGLVNKSIKKNTSEDDNSSINVVVYDLGGGTLDVSVLTITGGVFVVLASVGNTHLGGADFDNRLVSHCIKHFKRIHNIEKLVNLSTLSLQNLRRSCENAKILLSTNVKTTIAVKNFYNDKHLILTITRDKYEEICRDLLLMCIKPLEDALHSSKLEKDDIDEIILVGGMTRAPVIRNNIKKFFGGKEPNCSVNPDEVVSAGAAIQGYMLSHPDDPFSEDVTLLDIIPLSLGVETIGGVMNILIPRNSIIPTEKKRLYTTDADFCESVIIKIFEGERKMTKDNFFVGEFELGDIDPAPRGIPQIEVKFNIDINGIVTVSAENKDKNNKKTITITGNKGRLKSAEIARLIKESKEFELKDKIEKQQKQLYYEIEDLSSNVIINIGKKEFKLTDTDKKMINQDIDEVVDWLKEKKYYDRDPKEYISVIDKIKKRYGTLILKGNILDENVKGNLGNTNANSTTIYDNNEDEEEAENIFEKIEDEELGFNKMSENDRNEMKQLRSNLRELCDNINSIIVSDSFNISDDHKKELRDFIDDTLLWIHIHKTPTKNDYKCKIDEINDACNKIMEEYQKENKEIFQINEISKSITSKKDELEQLCLTIKSSIDCNIFSIDEHLIKLLDDSVSTTLDWIIEERNEEQYIDKLDEINKLCDKLYQSMMGIMTNNDKTILGNDLNNNHDDFFTGTKLSDLK</sequence>
<feature type="coiled-coil region" evidence="4">
    <location>
        <begin position="776"/>
        <end position="803"/>
    </location>
</feature>
<dbReference type="InterPro" id="IPR029048">
    <property type="entry name" value="HSP70_C_sf"/>
</dbReference>
<dbReference type="InterPro" id="IPR029047">
    <property type="entry name" value="HSP70_peptide-bd_sf"/>
</dbReference>
<proteinExistence type="inferred from homology"/>